<feature type="transmembrane region" description="Helical" evidence="1">
    <location>
        <begin position="145"/>
        <end position="168"/>
    </location>
</feature>
<keyword evidence="1" id="KW-1133">Transmembrane helix</keyword>
<evidence type="ECO:0000256" key="1">
    <source>
        <dbReference type="SAM" id="Phobius"/>
    </source>
</evidence>
<keyword evidence="1" id="KW-0812">Transmembrane</keyword>
<name>A0A915CZU7_9BILA</name>
<keyword evidence="1" id="KW-0472">Membrane</keyword>
<dbReference type="Pfam" id="PF22945">
    <property type="entry name" value="LEM-3_GIY-YIG"/>
    <property type="match status" value="1"/>
</dbReference>
<reference evidence="3" key="1">
    <citation type="submission" date="2022-11" db="UniProtKB">
        <authorList>
            <consortium name="WormBaseParasite"/>
        </authorList>
    </citation>
    <scope>IDENTIFICATION</scope>
</reference>
<accession>A0A915CZU7</accession>
<evidence type="ECO:0000313" key="2">
    <source>
        <dbReference type="Proteomes" id="UP000887574"/>
    </source>
</evidence>
<dbReference type="Proteomes" id="UP000887574">
    <property type="component" value="Unplaced"/>
</dbReference>
<protein>
    <submittedName>
        <fullName evidence="3">Uncharacterized protein</fullName>
    </submittedName>
</protein>
<organism evidence="2 3">
    <name type="scientific">Ditylenchus dipsaci</name>
    <dbReference type="NCBI Taxonomy" id="166011"/>
    <lineage>
        <taxon>Eukaryota</taxon>
        <taxon>Metazoa</taxon>
        <taxon>Ecdysozoa</taxon>
        <taxon>Nematoda</taxon>
        <taxon>Chromadorea</taxon>
        <taxon>Rhabditida</taxon>
        <taxon>Tylenchina</taxon>
        <taxon>Tylenchomorpha</taxon>
        <taxon>Sphaerularioidea</taxon>
        <taxon>Anguinidae</taxon>
        <taxon>Anguininae</taxon>
        <taxon>Ditylenchus</taxon>
    </lineage>
</organism>
<proteinExistence type="predicted"/>
<sequence>MGKLDVLGSQTVNCSHIDDYSSALRNSILDIETIYGPLNYIKILRDNEIREKCPLLKHLPYSRSEDKTFHLFFLLDPLMLPLDEIKECSLRQFCSAIFYVGKESRYTPAKTFKDARTFRDLSKEKKQISNEKLERISSIWKKKKGVIYALVPSCLMSIEMVLTFQYAISVL</sequence>
<dbReference type="AlphaFoldDB" id="A0A915CZU7"/>
<dbReference type="WBParaSite" id="jg13900">
    <property type="protein sequence ID" value="jg13900"/>
    <property type="gene ID" value="jg13900"/>
</dbReference>
<keyword evidence="2" id="KW-1185">Reference proteome</keyword>
<evidence type="ECO:0000313" key="3">
    <source>
        <dbReference type="WBParaSite" id="jg13900"/>
    </source>
</evidence>